<dbReference type="OrthoDB" id="9790326at2"/>
<accession>A0A1I6YHJ1</accession>
<keyword evidence="3" id="KW-1185">Reference proteome</keyword>
<dbReference type="STRING" id="305507.SAMN04489724_1016"/>
<dbReference type="InterPro" id="IPR009325">
    <property type="entry name" value="DUF983"/>
</dbReference>
<evidence type="ECO:0000313" key="3">
    <source>
        <dbReference type="Proteomes" id="UP000199673"/>
    </source>
</evidence>
<sequence length="124" mass="14062">MSNKSTIKAVAKAKCPQCHEGDLFSVPVYSYRKLSDVNKSCSVCGANFHAEPDFFYGAMYVSYAFSVALVITTMVVLNVLMERPEVWMYLTMVAVSNVILLPLMLRYSKVLYLYNVGKLKYRGY</sequence>
<protein>
    <submittedName>
        <fullName evidence="2">Uncharacterized conserved protein, DUF983 family</fullName>
    </submittedName>
</protein>
<keyword evidence="1" id="KW-0812">Transmembrane</keyword>
<proteinExistence type="predicted"/>
<evidence type="ECO:0000313" key="2">
    <source>
        <dbReference type="EMBL" id="SFT49989.1"/>
    </source>
</evidence>
<dbReference type="Pfam" id="PF06170">
    <property type="entry name" value="DUF983"/>
    <property type="match status" value="1"/>
</dbReference>
<name>A0A1I6YHJ1_9BACT</name>
<organism evidence="2 3">
    <name type="scientific">Algoriphagus locisalis</name>
    <dbReference type="NCBI Taxonomy" id="305507"/>
    <lineage>
        <taxon>Bacteria</taxon>
        <taxon>Pseudomonadati</taxon>
        <taxon>Bacteroidota</taxon>
        <taxon>Cytophagia</taxon>
        <taxon>Cytophagales</taxon>
        <taxon>Cyclobacteriaceae</taxon>
        <taxon>Algoriphagus</taxon>
    </lineage>
</organism>
<dbReference type="AlphaFoldDB" id="A0A1I6YHJ1"/>
<gene>
    <name evidence="2" type="ORF">SAMN04489724_1016</name>
</gene>
<feature type="transmembrane region" description="Helical" evidence="1">
    <location>
        <begin position="86"/>
        <end position="105"/>
    </location>
</feature>
<keyword evidence="1" id="KW-0472">Membrane</keyword>
<dbReference type="RefSeq" id="WP_091691574.1">
    <property type="nucleotide sequence ID" value="NZ_FPBF01000001.1"/>
</dbReference>
<evidence type="ECO:0000256" key="1">
    <source>
        <dbReference type="SAM" id="Phobius"/>
    </source>
</evidence>
<dbReference type="EMBL" id="FPBF01000001">
    <property type="protein sequence ID" value="SFT49989.1"/>
    <property type="molecule type" value="Genomic_DNA"/>
</dbReference>
<reference evidence="3" key="1">
    <citation type="submission" date="2016-10" db="EMBL/GenBank/DDBJ databases">
        <authorList>
            <person name="Varghese N."/>
            <person name="Submissions S."/>
        </authorList>
    </citation>
    <scope>NUCLEOTIDE SEQUENCE [LARGE SCALE GENOMIC DNA]</scope>
    <source>
        <strain evidence="3">DSM 23445</strain>
    </source>
</reference>
<dbReference type="Proteomes" id="UP000199673">
    <property type="component" value="Unassembled WGS sequence"/>
</dbReference>
<feature type="transmembrane region" description="Helical" evidence="1">
    <location>
        <begin position="60"/>
        <end position="80"/>
    </location>
</feature>
<keyword evidence="1" id="KW-1133">Transmembrane helix</keyword>